<accession>A0AC34Q6I7</accession>
<proteinExistence type="predicted"/>
<organism evidence="1 2">
    <name type="scientific">Panagrolaimus sp. JU765</name>
    <dbReference type="NCBI Taxonomy" id="591449"/>
    <lineage>
        <taxon>Eukaryota</taxon>
        <taxon>Metazoa</taxon>
        <taxon>Ecdysozoa</taxon>
        <taxon>Nematoda</taxon>
        <taxon>Chromadorea</taxon>
        <taxon>Rhabditida</taxon>
        <taxon>Tylenchina</taxon>
        <taxon>Panagrolaimomorpha</taxon>
        <taxon>Panagrolaimoidea</taxon>
        <taxon>Panagrolaimidae</taxon>
        <taxon>Panagrolaimus</taxon>
    </lineage>
</organism>
<name>A0AC34Q6I7_9BILA</name>
<reference evidence="2" key="1">
    <citation type="submission" date="2022-11" db="UniProtKB">
        <authorList>
            <consortium name="WormBaseParasite"/>
        </authorList>
    </citation>
    <scope>IDENTIFICATION</scope>
</reference>
<evidence type="ECO:0000313" key="2">
    <source>
        <dbReference type="WBParaSite" id="JU765_v2.g13400.t1"/>
    </source>
</evidence>
<sequence length="418" mass="49462">MSEAFLNEFHCCISFYNHLLNAKKGNTSLRTPKTLLQCVKFCRQQFPKQSRKFSSNPDFKPRPWIRKKIMRSDKMEFERWEPEHDELKAELRCQLRNVDVYALLMFNDMEYQKFLQEDTWTMEETRYLMQMYRKYNVLWSVIADRYDFRGKRRSTFEVERRFHFVYDSMCLLRGKEEMMTNYDPEARLFNLNYLRRYFNRTANERIDEARILEEISKLSDETDADEDEQVKVSTLDVNENGKSPSKNVETRQSSQRSFCGILPSAIDSDNLIKQCLSVAEYCRFYNKDLNGCHCRSDEITISSNVSFNKRTNIDNLSDKLKLTDRVCFTTEAIKDYHRLAKQAFAITELKNVLDAAVGRLDIIYHEYCEITGKNDRLVLSEMPKPMNGTQTIWDKVDPSIGHVSLNMKFDKLGDANDF</sequence>
<dbReference type="WBParaSite" id="JU765_v2.g13400.t1">
    <property type="protein sequence ID" value="JU765_v2.g13400.t1"/>
    <property type="gene ID" value="JU765_v2.g13400"/>
</dbReference>
<evidence type="ECO:0000313" key="1">
    <source>
        <dbReference type="Proteomes" id="UP000887576"/>
    </source>
</evidence>
<dbReference type="Proteomes" id="UP000887576">
    <property type="component" value="Unplaced"/>
</dbReference>
<protein>
    <submittedName>
        <fullName evidence="2">Myb-like domain-containing protein</fullName>
    </submittedName>
</protein>